<sequence>MALISTDAIAQFQACLALAPDVTRHLEAHQLFAELQSSLAIENPLAAELLALAWKDVIAARRSAAFWEQISDVERDMSEQMVATHTNLQQNYLRLMQEL</sequence>
<evidence type="ECO:0000313" key="1">
    <source>
        <dbReference type="EMBL" id="MBW4657506.1"/>
    </source>
</evidence>
<accession>A0A951Q7E1</accession>
<gene>
    <name evidence="1" type="ORF">KME15_02435</name>
</gene>
<name>A0A951Q7E1_9CYAN</name>
<evidence type="ECO:0000313" key="2">
    <source>
        <dbReference type="Proteomes" id="UP000757435"/>
    </source>
</evidence>
<dbReference type="Proteomes" id="UP000757435">
    <property type="component" value="Unassembled WGS sequence"/>
</dbReference>
<organism evidence="1 2">
    <name type="scientific">Drouetiella hepatica Uher 2000/2452</name>
    <dbReference type="NCBI Taxonomy" id="904376"/>
    <lineage>
        <taxon>Bacteria</taxon>
        <taxon>Bacillati</taxon>
        <taxon>Cyanobacteriota</taxon>
        <taxon>Cyanophyceae</taxon>
        <taxon>Oculatellales</taxon>
        <taxon>Oculatellaceae</taxon>
        <taxon>Drouetiella</taxon>
    </lineage>
</organism>
<dbReference type="AlphaFoldDB" id="A0A951Q7E1"/>
<reference evidence="1" key="1">
    <citation type="submission" date="2021-05" db="EMBL/GenBank/DDBJ databases">
        <authorList>
            <person name="Pietrasiak N."/>
            <person name="Ward R."/>
            <person name="Stajich J.E."/>
            <person name="Kurbessoian T."/>
        </authorList>
    </citation>
    <scope>NUCLEOTIDE SEQUENCE</scope>
    <source>
        <strain evidence="1">UHER 2000/2452</strain>
    </source>
</reference>
<dbReference type="EMBL" id="JAHHHD010000002">
    <property type="protein sequence ID" value="MBW4657506.1"/>
    <property type="molecule type" value="Genomic_DNA"/>
</dbReference>
<proteinExistence type="predicted"/>
<protein>
    <submittedName>
        <fullName evidence="1">Uncharacterized protein</fullName>
    </submittedName>
</protein>
<reference evidence="1" key="2">
    <citation type="journal article" date="2022" name="Microbiol. Resour. Announc.">
        <title>Metagenome Sequencing to Explore Phylogenomics of Terrestrial Cyanobacteria.</title>
        <authorList>
            <person name="Ward R.D."/>
            <person name="Stajich J.E."/>
            <person name="Johansen J.R."/>
            <person name="Huntemann M."/>
            <person name="Clum A."/>
            <person name="Foster B."/>
            <person name="Foster B."/>
            <person name="Roux S."/>
            <person name="Palaniappan K."/>
            <person name="Varghese N."/>
            <person name="Mukherjee S."/>
            <person name="Reddy T.B.K."/>
            <person name="Daum C."/>
            <person name="Copeland A."/>
            <person name="Chen I.A."/>
            <person name="Ivanova N.N."/>
            <person name="Kyrpides N.C."/>
            <person name="Shapiro N."/>
            <person name="Eloe-Fadrosh E.A."/>
            <person name="Pietrasiak N."/>
        </authorList>
    </citation>
    <scope>NUCLEOTIDE SEQUENCE</scope>
    <source>
        <strain evidence="1">UHER 2000/2452</strain>
    </source>
</reference>
<comment type="caution">
    <text evidence="1">The sequence shown here is derived from an EMBL/GenBank/DDBJ whole genome shotgun (WGS) entry which is preliminary data.</text>
</comment>